<evidence type="ECO:0000313" key="1">
    <source>
        <dbReference type="EMBL" id="KAK4181962.1"/>
    </source>
</evidence>
<feature type="non-terminal residue" evidence="1">
    <location>
        <position position="1"/>
    </location>
</feature>
<protein>
    <submittedName>
        <fullName evidence="1">Uncharacterized protein</fullName>
    </submittedName>
</protein>
<organism evidence="1 2">
    <name type="scientific">Podospora australis</name>
    <dbReference type="NCBI Taxonomy" id="1536484"/>
    <lineage>
        <taxon>Eukaryota</taxon>
        <taxon>Fungi</taxon>
        <taxon>Dikarya</taxon>
        <taxon>Ascomycota</taxon>
        <taxon>Pezizomycotina</taxon>
        <taxon>Sordariomycetes</taxon>
        <taxon>Sordariomycetidae</taxon>
        <taxon>Sordariales</taxon>
        <taxon>Podosporaceae</taxon>
        <taxon>Podospora</taxon>
    </lineage>
</organism>
<evidence type="ECO:0000313" key="2">
    <source>
        <dbReference type="Proteomes" id="UP001302126"/>
    </source>
</evidence>
<keyword evidence="2" id="KW-1185">Reference proteome</keyword>
<feature type="non-terminal residue" evidence="1">
    <location>
        <position position="105"/>
    </location>
</feature>
<proteinExistence type="predicted"/>
<reference evidence="1" key="2">
    <citation type="submission" date="2023-05" db="EMBL/GenBank/DDBJ databases">
        <authorList>
            <consortium name="Lawrence Berkeley National Laboratory"/>
            <person name="Steindorff A."/>
            <person name="Hensen N."/>
            <person name="Bonometti L."/>
            <person name="Westerberg I."/>
            <person name="Brannstrom I.O."/>
            <person name="Guillou S."/>
            <person name="Cros-Aarteil S."/>
            <person name="Calhoun S."/>
            <person name="Haridas S."/>
            <person name="Kuo A."/>
            <person name="Mondo S."/>
            <person name="Pangilinan J."/>
            <person name="Riley R."/>
            <person name="Labutti K."/>
            <person name="Andreopoulos B."/>
            <person name="Lipzen A."/>
            <person name="Chen C."/>
            <person name="Yanf M."/>
            <person name="Daum C."/>
            <person name="Ng V."/>
            <person name="Clum A."/>
            <person name="Ohm R."/>
            <person name="Martin F."/>
            <person name="Silar P."/>
            <person name="Natvig D."/>
            <person name="Lalanne C."/>
            <person name="Gautier V."/>
            <person name="Ament-Velasquez S.L."/>
            <person name="Kruys A."/>
            <person name="Hutchinson M.I."/>
            <person name="Powell A.J."/>
            <person name="Barry K."/>
            <person name="Miller A.N."/>
            <person name="Grigoriev I.V."/>
            <person name="Debuchy R."/>
            <person name="Gladieux P."/>
            <person name="Thoren M.H."/>
            <person name="Johannesson H."/>
        </authorList>
    </citation>
    <scope>NUCLEOTIDE SEQUENCE</scope>
    <source>
        <strain evidence="1">PSN309</strain>
    </source>
</reference>
<sequence>ICQKRKNTFTCGHPASTTIWHPQNVEDCNYAADANERDFLGNLKRCSGRDASTATTSTRGHCGAHYCMMKVYKDLGWQCHQCRHVTVGDDACAGADCTHQVCASC</sequence>
<gene>
    <name evidence="1" type="ORF">QBC35DRAFT_344582</name>
</gene>
<dbReference type="Proteomes" id="UP001302126">
    <property type="component" value="Unassembled WGS sequence"/>
</dbReference>
<dbReference type="EMBL" id="MU864911">
    <property type="protein sequence ID" value="KAK4181962.1"/>
    <property type="molecule type" value="Genomic_DNA"/>
</dbReference>
<accession>A0AAN6WKD1</accession>
<name>A0AAN6WKD1_9PEZI</name>
<dbReference type="AlphaFoldDB" id="A0AAN6WKD1"/>
<comment type="caution">
    <text evidence="1">The sequence shown here is derived from an EMBL/GenBank/DDBJ whole genome shotgun (WGS) entry which is preliminary data.</text>
</comment>
<reference evidence="1" key="1">
    <citation type="journal article" date="2023" name="Mol. Phylogenet. Evol.">
        <title>Genome-scale phylogeny and comparative genomics of the fungal order Sordariales.</title>
        <authorList>
            <person name="Hensen N."/>
            <person name="Bonometti L."/>
            <person name="Westerberg I."/>
            <person name="Brannstrom I.O."/>
            <person name="Guillou S."/>
            <person name="Cros-Aarteil S."/>
            <person name="Calhoun S."/>
            <person name="Haridas S."/>
            <person name="Kuo A."/>
            <person name="Mondo S."/>
            <person name="Pangilinan J."/>
            <person name="Riley R."/>
            <person name="LaButti K."/>
            <person name="Andreopoulos B."/>
            <person name="Lipzen A."/>
            <person name="Chen C."/>
            <person name="Yan M."/>
            <person name="Daum C."/>
            <person name="Ng V."/>
            <person name="Clum A."/>
            <person name="Steindorff A."/>
            <person name="Ohm R.A."/>
            <person name="Martin F."/>
            <person name="Silar P."/>
            <person name="Natvig D.O."/>
            <person name="Lalanne C."/>
            <person name="Gautier V."/>
            <person name="Ament-Velasquez S.L."/>
            <person name="Kruys A."/>
            <person name="Hutchinson M.I."/>
            <person name="Powell A.J."/>
            <person name="Barry K."/>
            <person name="Miller A.N."/>
            <person name="Grigoriev I.V."/>
            <person name="Debuchy R."/>
            <person name="Gladieux P."/>
            <person name="Hiltunen Thoren M."/>
            <person name="Johannesson H."/>
        </authorList>
    </citation>
    <scope>NUCLEOTIDE SEQUENCE</scope>
    <source>
        <strain evidence="1">PSN309</strain>
    </source>
</reference>